<accession>A0A1B8Q5F2</accession>
<proteinExistence type="predicted"/>
<dbReference type="OrthoDB" id="6717797at2"/>
<feature type="transmembrane region" description="Helical" evidence="1">
    <location>
        <begin position="124"/>
        <end position="143"/>
    </location>
</feature>
<keyword evidence="1" id="KW-0812">Transmembrane</keyword>
<organism evidence="2 4">
    <name type="scientific">Moraxella lacunata</name>
    <dbReference type="NCBI Taxonomy" id="477"/>
    <lineage>
        <taxon>Bacteria</taxon>
        <taxon>Pseudomonadati</taxon>
        <taxon>Pseudomonadota</taxon>
        <taxon>Gammaproteobacteria</taxon>
        <taxon>Moraxellales</taxon>
        <taxon>Moraxellaceae</taxon>
        <taxon>Moraxella</taxon>
    </lineage>
</organism>
<feature type="transmembrane region" description="Helical" evidence="1">
    <location>
        <begin position="20"/>
        <end position="37"/>
    </location>
</feature>
<dbReference type="Proteomes" id="UP000092607">
    <property type="component" value="Unassembled WGS sequence"/>
</dbReference>
<protein>
    <submittedName>
        <fullName evidence="2">Uncharacterized protein</fullName>
    </submittedName>
</protein>
<dbReference type="RefSeq" id="WP_065255353.1">
    <property type="nucleotide sequence ID" value="NZ_JARDJM010000041.1"/>
</dbReference>
<evidence type="ECO:0000313" key="5">
    <source>
        <dbReference type="Proteomes" id="UP000254107"/>
    </source>
</evidence>
<reference evidence="2 4" key="1">
    <citation type="submission" date="2016-06" db="EMBL/GenBank/DDBJ databases">
        <title>Draft genome of Moraxella lacunata CCUG 57757A.</title>
        <authorList>
            <person name="Salva-Serra F."/>
            <person name="Engstrom-Jakobsson H."/>
            <person name="Thorell K."/>
            <person name="Gonzales-Siles L."/>
            <person name="Karlsson R."/>
            <person name="Boulund F."/>
            <person name="Engstrand L."/>
            <person name="Kristiansson E."/>
            <person name="Moore E."/>
        </authorList>
    </citation>
    <scope>NUCLEOTIDE SEQUENCE [LARGE SCALE GENOMIC DNA]</scope>
    <source>
        <strain evidence="2 4">CCUG 57757A</strain>
    </source>
</reference>
<feature type="transmembrane region" description="Helical" evidence="1">
    <location>
        <begin position="71"/>
        <end position="89"/>
    </location>
</feature>
<sequence>METNHVISHQTLINILNDLLPFKYFHILLLSFLYIIFNYNNTLFYEGYNGFFPSTISIGFNSENKKIFYDFYLMYFLSIYIFMVFRYILKGLSKNVQNEFLSAHLSGLKSRRKKITPNPNANKIINTGIILSLFVPLFCFFVFGMMDVGQTKFFMSLTNSSDLFFYIFLTQLSIGNIYAILFSVTLMEMKKYVLFN</sequence>
<keyword evidence="1" id="KW-1133">Transmembrane helix</keyword>
<dbReference type="EMBL" id="LZMS01000037">
    <property type="protein sequence ID" value="OBX64981.1"/>
    <property type="molecule type" value="Genomic_DNA"/>
</dbReference>
<evidence type="ECO:0000256" key="1">
    <source>
        <dbReference type="SAM" id="Phobius"/>
    </source>
</evidence>
<gene>
    <name evidence="2" type="ORF">A9309_02630</name>
    <name evidence="3" type="ORF">NCTC7911_00384</name>
</gene>
<dbReference type="GeneID" id="302269055"/>
<keyword evidence="5" id="KW-1185">Reference proteome</keyword>
<dbReference type="Proteomes" id="UP000254107">
    <property type="component" value="Unassembled WGS sequence"/>
</dbReference>
<dbReference type="EMBL" id="UGQC01000001">
    <property type="protein sequence ID" value="STY99016.1"/>
    <property type="molecule type" value="Genomic_DNA"/>
</dbReference>
<keyword evidence="1" id="KW-0472">Membrane</keyword>
<reference evidence="3 5" key="2">
    <citation type="submission" date="2018-06" db="EMBL/GenBank/DDBJ databases">
        <authorList>
            <consortium name="Pathogen Informatics"/>
            <person name="Doyle S."/>
        </authorList>
    </citation>
    <scope>NUCLEOTIDE SEQUENCE [LARGE SCALE GENOMIC DNA]</scope>
    <source>
        <strain evidence="3 5">NCTC7911</strain>
    </source>
</reference>
<evidence type="ECO:0000313" key="3">
    <source>
        <dbReference type="EMBL" id="STY99016.1"/>
    </source>
</evidence>
<feature type="transmembrane region" description="Helical" evidence="1">
    <location>
        <begin position="163"/>
        <end position="186"/>
    </location>
</feature>
<evidence type="ECO:0000313" key="4">
    <source>
        <dbReference type="Proteomes" id="UP000092607"/>
    </source>
</evidence>
<evidence type="ECO:0000313" key="2">
    <source>
        <dbReference type="EMBL" id="OBX64981.1"/>
    </source>
</evidence>
<dbReference type="AlphaFoldDB" id="A0A1B8Q5F2"/>
<name>A0A1B8Q5F2_MORLA</name>